<feature type="transmembrane region" description="Helical" evidence="1">
    <location>
        <begin position="300"/>
        <end position="319"/>
    </location>
</feature>
<proteinExistence type="predicted"/>
<organism evidence="3 4">
    <name type="scientific">Halalkalibacter suaedae</name>
    <dbReference type="NCBI Taxonomy" id="2822140"/>
    <lineage>
        <taxon>Bacteria</taxon>
        <taxon>Bacillati</taxon>
        <taxon>Bacillota</taxon>
        <taxon>Bacilli</taxon>
        <taxon>Bacillales</taxon>
        <taxon>Bacillaceae</taxon>
        <taxon>Halalkalibacter</taxon>
    </lineage>
</organism>
<feature type="transmembrane region" description="Helical" evidence="1">
    <location>
        <begin position="254"/>
        <end position="274"/>
    </location>
</feature>
<evidence type="ECO:0000256" key="1">
    <source>
        <dbReference type="SAM" id="Phobius"/>
    </source>
</evidence>
<feature type="transmembrane region" description="Helical" evidence="1">
    <location>
        <begin position="116"/>
        <end position="135"/>
    </location>
</feature>
<keyword evidence="1" id="KW-1133">Transmembrane helix</keyword>
<evidence type="ECO:0000313" key="3">
    <source>
        <dbReference type="EMBL" id="MBP3950424.1"/>
    </source>
</evidence>
<dbReference type="InterPro" id="IPR010656">
    <property type="entry name" value="DctM"/>
</dbReference>
<feature type="transmembrane region" description="Helical" evidence="1">
    <location>
        <begin position="155"/>
        <end position="180"/>
    </location>
</feature>
<reference evidence="3" key="1">
    <citation type="submission" date="2021-03" db="EMBL/GenBank/DDBJ databases">
        <title>Bacillus suaedae sp. nov., isolated from Suaeda aralocaspica.</title>
        <authorList>
            <person name="Lei R.F.R."/>
        </authorList>
    </citation>
    <scope>NUCLEOTIDE SEQUENCE</scope>
    <source>
        <strain evidence="3">YZJH907-2</strain>
    </source>
</reference>
<dbReference type="AlphaFoldDB" id="A0A940WYK2"/>
<feature type="transmembrane region" description="Helical" evidence="1">
    <location>
        <begin position="418"/>
        <end position="436"/>
    </location>
</feature>
<gene>
    <name evidence="3" type="ORF">J7W16_04710</name>
</gene>
<feature type="domain" description="TRAP C4-dicarboxylate transport system permease DctM subunit" evidence="2">
    <location>
        <begin position="179"/>
        <end position="433"/>
    </location>
</feature>
<keyword evidence="1" id="KW-0812">Transmembrane</keyword>
<feature type="transmembrane region" description="Helical" evidence="1">
    <location>
        <begin position="331"/>
        <end position="364"/>
    </location>
</feature>
<name>A0A940WYK2_9BACI</name>
<protein>
    <submittedName>
        <fullName evidence="3">TRAP transporter large permease subunit</fullName>
    </submittedName>
</protein>
<comment type="caution">
    <text evidence="3">The sequence shown here is derived from an EMBL/GenBank/DDBJ whole genome shotgun (WGS) entry which is preliminary data.</text>
</comment>
<keyword evidence="1" id="KW-0472">Membrane</keyword>
<dbReference type="EMBL" id="JAGKSQ010000002">
    <property type="protein sequence ID" value="MBP3950424.1"/>
    <property type="molecule type" value="Genomic_DNA"/>
</dbReference>
<evidence type="ECO:0000259" key="2">
    <source>
        <dbReference type="Pfam" id="PF06808"/>
    </source>
</evidence>
<feature type="transmembrane region" description="Helical" evidence="1">
    <location>
        <begin position="16"/>
        <end position="35"/>
    </location>
</feature>
<evidence type="ECO:0000313" key="4">
    <source>
        <dbReference type="Proteomes" id="UP000678228"/>
    </source>
</evidence>
<feature type="transmembrane region" description="Helical" evidence="1">
    <location>
        <begin position="73"/>
        <end position="95"/>
    </location>
</feature>
<feature type="transmembrane region" description="Helical" evidence="1">
    <location>
        <begin position="187"/>
        <end position="209"/>
    </location>
</feature>
<sequence length="441" mass="49239">MTVLLYLTELFFPNELLLLSSSILAATLLVFTTLYISAINRLVVTVLVLIGSICFYLVQASPTEVILGFGKNLNLLSLFLLIPLIGTFMSTAGYLTLLKQKIQYQEQRKQGHPYRLSFLLTATIGILLNFGSMAIVKKIAEESFSSYREQKLTLIIMRGFAFCMLWSPYFVNVGLVLVLFDLSWTDVGLYGMMLAIIYVGISVLMTNQIEFENDPVIDHYQTEIQTSEPSLKPLFLFGFTLVTLSFLLDSLLAVNMLTVVSMLAIFLPFVWALMSKQVKSYSHDVFAQVQSAFYRLKNELAIFVSAGYFGFALSLTEFGHHFSSFLFTISLGSVFLLSLLLVLFAILLAQIAIHPVIIVIGIGSALSPEQFGVSPVYLALLLLVAWTMATLLSPFSGQVLMASRLTNKSPRILVRQNLSFVCTLSLFLTTTLYLFYKLGLM</sequence>
<dbReference type="Proteomes" id="UP000678228">
    <property type="component" value="Unassembled WGS sequence"/>
</dbReference>
<accession>A0A940WYK2</accession>
<dbReference type="RefSeq" id="WP_210596069.1">
    <property type="nucleotide sequence ID" value="NZ_JAGKSQ010000002.1"/>
</dbReference>
<dbReference type="Pfam" id="PF06808">
    <property type="entry name" value="DctM"/>
    <property type="match status" value="1"/>
</dbReference>
<feature type="transmembrane region" description="Helical" evidence="1">
    <location>
        <begin position="376"/>
        <end position="397"/>
    </location>
</feature>
<feature type="transmembrane region" description="Helical" evidence="1">
    <location>
        <begin position="42"/>
        <end position="61"/>
    </location>
</feature>
<keyword evidence="4" id="KW-1185">Reference proteome</keyword>